<protein>
    <submittedName>
        <fullName evidence="3">Response regulator receiver protein</fullName>
    </submittedName>
</protein>
<dbReference type="CDD" id="cd17557">
    <property type="entry name" value="REC_Rcp-like"/>
    <property type="match status" value="1"/>
</dbReference>
<dbReference type="Pfam" id="PF00072">
    <property type="entry name" value="Response_reg"/>
    <property type="match status" value="1"/>
</dbReference>
<dbReference type="SMART" id="SM00448">
    <property type="entry name" value="REC"/>
    <property type="match status" value="1"/>
</dbReference>
<evidence type="ECO:0000313" key="3">
    <source>
        <dbReference type="EMBL" id="ABK97732.1"/>
    </source>
</evidence>
<dbReference type="AlphaFoldDB" id="A1AK62"/>
<dbReference type="PANTHER" id="PTHR44520:SF2">
    <property type="entry name" value="RESPONSE REGULATOR RCP1"/>
    <property type="match status" value="1"/>
</dbReference>
<feature type="domain" description="Response regulatory" evidence="2">
    <location>
        <begin position="10"/>
        <end position="142"/>
    </location>
</feature>
<dbReference type="InterPro" id="IPR001789">
    <property type="entry name" value="Sig_transdc_resp-reg_receiver"/>
</dbReference>
<dbReference type="EMBL" id="CP000482">
    <property type="protein sequence ID" value="ABK97732.1"/>
    <property type="molecule type" value="Genomic_DNA"/>
</dbReference>
<dbReference type="InterPro" id="IPR052893">
    <property type="entry name" value="TCS_response_regulator"/>
</dbReference>
<dbReference type="OrthoDB" id="9793549at2"/>
<dbReference type="GO" id="GO:0000160">
    <property type="term" value="P:phosphorelay signal transduction system"/>
    <property type="evidence" value="ECO:0007669"/>
    <property type="project" value="InterPro"/>
</dbReference>
<dbReference type="Gene3D" id="3.40.50.2300">
    <property type="match status" value="1"/>
</dbReference>
<keyword evidence="4" id="KW-1185">Reference proteome</keyword>
<evidence type="ECO:0000259" key="2">
    <source>
        <dbReference type="PROSITE" id="PS50110"/>
    </source>
</evidence>
<dbReference type="PROSITE" id="PS50110">
    <property type="entry name" value="RESPONSE_REGULATORY"/>
    <property type="match status" value="1"/>
</dbReference>
<sequence length="156" mass="17391">MGFGNRKAVTILIAEDDDGHAELICDNLLESGINNTMIRFRNGQEALDFFFDTSTPGPSSTPRRVPGQAYLLLLDIRMPRVGGVEVLRQIKADPQLKHMPVIMLTTTDDPREIQNCYALGCSCYVTKPVDYQQFSEMLVRLGLFLMVVQVPSLNGV</sequence>
<dbReference type="Proteomes" id="UP000006732">
    <property type="component" value="Chromosome"/>
</dbReference>
<dbReference type="RefSeq" id="WP_011734047.1">
    <property type="nucleotide sequence ID" value="NC_008609.1"/>
</dbReference>
<keyword evidence="1" id="KW-0597">Phosphoprotein</keyword>
<gene>
    <name evidence="3" type="ordered locus">Ppro_0092</name>
</gene>
<dbReference type="HOGENOM" id="CLU_000445_69_17_7"/>
<dbReference type="STRING" id="338966.Ppro_0092"/>
<dbReference type="PANTHER" id="PTHR44520">
    <property type="entry name" value="RESPONSE REGULATOR RCP1-RELATED"/>
    <property type="match status" value="1"/>
</dbReference>
<dbReference type="KEGG" id="ppd:Ppro_0092"/>
<dbReference type="SUPFAM" id="SSF52172">
    <property type="entry name" value="CheY-like"/>
    <property type="match status" value="1"/>
</dbReference>
<reference evidence="3 4" key="1">
    <citation type="submission" date="2006-10" db="EMBL/GenBank/DDBJ databases">
        <title>Complete sequence of chromosome of Pelobacter propionicus DSM 2379.</title>
        <authorList>
            <consortium name="US DOE Joint Genome Institute"/>
            <person name="Copeland A."/>
            <person name="Lucas S."/>
            <person name="Lapidus A."/>
            <person name="Barry K."/>
            <person name="Detter J.C."/>
            <person name="Glavina del Rio T."/>
            <person name="Hammon N."/>
            <person name="Israni S."/>
            <person name="Dalin E."/>
            <person name="Tice H."/>
            <person name="Pitluck S."/>
            <person name="Saunders E."/>
            <person name="Brettin T."/>
            <person name="Bruce D."/>
            <person name="Han C."/>
            <person name="Tapia R."/>
            <person name="Schmutz J."/>
            <person name="Larimer F."/>
            <person name="Land M."/>
            <person name="Hauser L."/>
            <person name="Kyrpides N."/>
            <person name="Kim E."/>
            <person name="Lovley D."/>
            <person name="Richardson P."/>
        </authorList>
    </citation>
    <scope>NUCLEOTIDE SEQUENCE [LARGE SCALE GENOMIC DNA]</scope>
    <source>
        <strain evidence="4">DSM 2379 / NBRC 103807 / OttBd1</strain>
    </source>
</reference>
<evidence type="ECO:0000313" key="4">
    <source>
        <dbReference type="Proteomes" id="UP000006732"/>
    </source>
</evidence>
<proteinExistence type="predicted"/>
<feature type="modified residue" description="4-aspartylphosphate" evidence="1">
    <location>
        <position position="75"/>
    </location>
</feature>
<dbReference type="eggNOG" id="COG0784">
    <property type="taxonomic scope" value="Bacteria"/>
</dbReference>
<accession>A1AK62</accession>
<evidence type="ECO:0000256" key="1">
    <source>
        <dbReference type="PROSITE-ProRule" id="PRU00169"/>
    </source>
</evidence>
<name>A1AK62_PELPD</name>
<organism evidence="3 4">
    <name type="scientific">Pelobacter propionicus (strain DSM 2379 / NBRC 103807 / OttBd1)</name>
    <dbReference type="NCBI Taxonomy" id="338966"/>
    <lineage>
        <taxon>Bacteria</taxon>
        <taxon>Pseudomonadati</taxon>
        <taxon>Thermodesulfobacteriota</taxon>
        <taxon>Desulfuromonadia</taxon>
        <taxon>Desulfuromonadales</taxon>
        <taxon>Desulfuromonadaceae</taxon>
        <taxon>Pelobacter</taxon>
    </lineage>
</organism>
<dbReference type="InterPro" id="IPR011006">
    <property type="entry name" value="CheY-like_superfamily"/>
</dbReference>